<gene>
    <name evidence="1" type="ORF">ABFW12_10020</name>
</gene>
<protein>
    <submittedName>
        <fullName evidence="1">Uncharacterized protein</fullName>
    </submittedName>
</protein>
<evidence type="ECO:0000313" key="2">
    <source>
        <dbReference type="Proteomes" id="UP001558474"/>
    </source>
</evidence>
<dbReference type="Proteomes" id="UP001558474">
    <property type="component" value="Unassembled WGS sequence"/>
</dbReference>
<name>A0ABV3VAZ3_9MYCO</name>
<sequence length="84" mass="9354">MEDVKYPADWIANGGPPFESMGLRTLPSPLTDYPALTLVWDGVWRVVAGEENTVVAEADLSNALEYLWEFGWRVEDAARKAGEL</sequence>
<dbReference type="EMBL" id="JBDLOU010000016">
    <property type="protein sequence ID" value="MEX3738574.1"/>
    <property type="molecule type" value="Genomic_DNA"/>
</dbReference>
<organism evidence="1 2">
    <name type="scientific">Mycolicibacterium porcinum</name>
    <dbReference type="NCBI Taxonomy" id="39693"/>
    <lineage>
        <taxon>Bacteria</taxon>
        <taxon>Bacillati</taxon>
        <taxon>Actinomycetota</taxon>
        <taxon>Actinomycetes</taxon>
        <taxon>Mycobacteriales</taxon>
        <taxon>Mycobacteriaceae</taxon>
        <taxon>Mycolicibacterium</taxon>
    </lineage>
</organism>
<dbReference type="RefSeq" id="WP_368572892.1">
    <property type="nucleotide sequence ID" value="NZ_JBDLOU010000016.1"/>
</dbReference>
<accession>A0ABV3VAZ3</accession>
<keyword evidence="2" id="KW-1185">Reference proteome</keyword>
<evidence type="ECO:0000313" key="1">
    <source>
        <dbReference type="EMBL" id="MEX3738574.1"/>
    </source>
</evidence>
<comment type="caution">
    <text evidence="1">The sequence shown here is derived from an EMBL/GenBank/DDBJ whole genome shotgun (WGS) entry which is preliminary data.</text>
</comment>
<proteinExistence type="predicted"/>
<reference evidence="1 2" key="1">
    <citation type="submission" date="2024-04" db="EMBL/GenBank/DDBJ databases">
        <title>Genomic Markers of Mycobacteria.</title>
        <authorList>
            <person name="Soliman M.S."/>
            <person name="Elkholy A."/>
            <person name="Soliman N.S."/>
            <person name="Abbas A."/>
            <person name="Khayrat S."/>
            <person name="Shawky S."/>
        </authorList>
    </citation>
    <scope>NUCLEOTIDE SEQUENCE [LARGE SCALE GENOMIC DNA]</scope>
    <source>
        <strain evidence="1 2">Egy-CU-AM5</strain>
    </source>
</reference>